<protein>
    <submittedName>
        <fullName evidence="2">Uncharacterized protein</fullName>
    </submittedName>
</protein>
<gene>
    <name evidence="2" type="ORF">LCGC14_2440990</name>
</gene>
<feature type="region of interest" description="Disordered" evidence="1">
    <location>
        <begin position="1"/>
        <end position="23"/>
    </location>
</feature>
<dbReference type="AlphaFoldDB" id="A0A0F9C6F5"/>
<sequence length="290" mass="32655">MPKVTSIGDLLRPPETSQRDPASVRVALSRLPNSWRTVIAKAEEWPFVDPDVMLDSRTVSLNDYPEGDEVPSDIVPFSEYEPWGKMETETGRDYELFSEYRASGMSRTFTATGKHFSISQVYVSKVARKHDWVDRVRSWDQYREQIYTTEVIEDIRKMAHNHADIANKGIKALSMVFDELIERMENDPLHEEELAAIGFRSLFALAEKAARAVPNLMNAERLSRGLPTEISANITVKENRIVIQTTEELAEIVQGLGKVLDAVGEIDEDNDIIDVSAVEIKDVDGAGDDV</sequence>
<evidence type="ECO:0000256" key="1">
    <source>
        <dbReference type="SAM" id="MobiDB-lite"/>
    </source>
</evidence>
<accession>A0A0F9C6F5</accession>
<organism evidence="2">
    <name type="scientific">marine sediment metagenome</name>
    <dbReference type="NCBI Taxonomy" id="412755"/>
    <lineage>
        <taxon>unclassified sequences</taxon>
        <taxon>metagenomes</taxon>
        <taxon>ecological metagenomes</taxon>
    </lineage>
</organism>
<comment type="caution">
    <text evidence="2">The sequence shown here is derived from an EMBL/GenBank/DDBJ whole genome shotgun (WGS) entry which is preliminary data.</text>
</comment>
<reference evidence="2" key="1">
    <citation type="journal article" date="2015" name="Nature">
        <title>Complex archaea that bridge the gap between prokaryotes and eukaryotes.</title>
        <authorList>
            <person name="Spang A."/>
            <person name="Saw J.H."/>
            <person name="Jorgensen S.L."/>
            <person name="Zaremba-Niedzwiedzka K."/>
            <person name="Martijn J."/>
            <person name="Lind A.E."/>
            <person name="van Eijk R."/>
            <person name="Schleper C."/>
            <person name="Guy L."/>
            <person name="Ettema T.J."/>
        </authorList>
    </citation>
    <scope>NUCLEOTIDE SEQUENCE</scope>
</reference>
<name>A0A0F9C6F5_9ZZZZ</name>
<evidence type="ECO:0000313" key="2">
    <source>
        <dbReference type="EMBL" id="KKL21882.1"/>
    </source>
</evidence>
<proteinExistence type="predicted"/>
<dbReference type="EMBL" id="LAZR01037562">
    <property type="protein sequence ID" value="KKL21882.1"/>
    <property type="molecule type" value="Genomic_DNA"/>
</dbReference>